<comment type="similarity">
    <text evidence="1">Belongs to the ribonucleoside diphosphate reductase large chain family.</text>
</comment>
<dbReference type="GO" id="GO:0004748">
    <property type="term" value="F:ribonucleoside-diphosphate reductase activity, thioredoxin disulfide as acceptor"/>
    <property type="evidence" value="ECO:0007669"/>
    <property type="project" value="TreeGrafter"/>
</dbReference>
<name>A0A955IAK9_9BACT</name>
<gene>
    <name evidence="4" type="ORF">KC678_01510</name>
</gene>
<dbReference type="GO" id="GO:0005971">
    <property type="term" value="C:ribonucleoside-diphosphate reductase complex"/>
    <property type="evidence" value="ECO:0007669"/>
    <property type="project" value="TreeGrafter"/>
</dbReference>
<dbReference type="GO" id="GO:0009263">
    <property type="term" value="P:deoxyribonucleotide biosynthetic process"/>
    <property type="evidence" value="ECO:0007669"/>
    <property type="project" value="TreeGrafter"/>
</dbReference>
<feature type="domain" description="Ribonucleotide reductase large subunit" evidence="3">
    <location>
        <begin position="116"/>
        <end position="137"/>
    </location>
</feature>
<dbReference type="Pfam" id="PF02867">
    <property type="entry name" value="Ribonuc_red_lgC"/>
    <property type="match status" value="1"/>
</dbReference>
<reference evidence="4" key="2">
    <citation type="journal article" date="2021" name="Microbiome">
        <title>Successional dynamics and alternative stable states in a saline activated sludge microbial community over 9 years.</title>
        <authorList>
            <person name="Wang Y."/>
            <person name="Ye J."/>
            <person name="Ju F."/>
            <person name="Liu L."/>
            <person name="Boyd J.A."/>
            <person name="Deng Y."/>
            <person name="Parks D.H."/>
            <person name="Jiang X."/>
            <person name="Yin X."/>
            <person name="Woodcroft B.J."/>
            <person name="Tyson G.W."/>
            <person name="Hugenholtz P."/>
            <person name="Polz M.F."/>
            <person name="Zhang T."/>
        </authorList>
    </citation>
    <scope>NUCLEOTIDE SEQUENCE</scope>
    <source>
        <strain evidence="4">HKST-UBA13</strain>
    </source>
</reference>
<accession>A0A955IAK9</accession>
<evidence type="ECO:0000256" key="2">
    <source>
        <dbReference type="SAM" id="MobiDB-lite"/>
    </source>
</evidence>
<evidence type="ECO:0000256" key="1">
    <source>
        <dbReference type="ARBA" id="ARBA00010406"/>
    </source>
</evidence>
<feature type="non-terminal residue" evidence="4">
    <location>
        <position position="1"/>
    </location>
</feature>
<dbReference type="GO" id="GO:0005524">
    <property type="term" value="F:ATP binding"/>
    <property type="evidence" value="ECO:0007669"/>
    <property type="project" value="TreeGrafter"/>
</dbReference>
<sequence>GSMWSKGYVPFDTIDKLAKERKGEGSWEMHSDEKGEDLILNGLEGIKQRIERGVQNATSEESKELYEIFEQITDYVNSFKADKNIQASVQNEERFAENAVGEGIELNQDMSYRLDWNSLRNKVKKGMRNATVMAIAPNASTGLVLGTAPGIDPRFAQIFSRNTYSGKFLDINHNLVKNLQELGIWEDVKDQVLAKYGDISEIDEIPDRLKAVYKTSFQISPYAYIEVASRAQKWIDQAMSRNMYLETRDIDEMVNIYTEAWRRGLKTTYYLHVKPRHASEQSTVKVNKGKDLNKKGFGALKQTSQVSLDQTKERKGFGFAEVQQTEKTEVEEEKEEVSVSSAVLTQPKPANSGGGGFGFGAAIQNSNNEVKEKSNYKPQPKVNNDVQFQNCPLDPAERAMCEACQ</sequence>
<dbReference type="PROSITE" id="PS00089">
    <property type="entry name" value="RIBORED_LARGE"/>
    <property type="match status" value="1"/>
</dbReference>
<dbReference type="InterPro" id="IPR039718">
    <property type="entry name" value="Rrm1"/>
</dbReference>
<dbReference type="EMBL" id="JAGQLJ010000029">
    <property type="protein sequence ID" value="MCA9380919.1"/>
    <property type="molecule type" value="Genomic_DNA"/>
</dbReference>
<dbReference type="SUPFAM" id="SSF51998">
    <property type="entry name" value="PFL-like glycyl radical enzymes"/>
    <property type="match status" value="1"/>
</dbReference>
<evidence type="ECO:0000259" key="3">
    <source>
        <dbReference type="PROSITE" id="PS00089"/>
    </source>
</evidence>
<evidence type="ECO:0000313" key="5">
    <source>
        <dbReference type="Proteomes" id="UP000775877"/>
    </source>
</evidence>
<proteinExistence type="inferred from homology"/>
<dbReference type="Proteomes" id="UP000775877">
    <property type="component" value="Unassembled WGS sequence"/>
</dbReference>
<feature type="region of interest" description="Disordered" evidence="2">
    <location>
        <begin position="324"/>
        <end position="389"/>
    </location>
</feature>
<evidence type="ECO:0000313" key="4">
    <source>
        <dbReference type="EMBL" id="MCA9380919.1"/>
    </source>
</evidence>
<dbReference type="InterPro" id="IPR000788">
    <property type="entry name" value="RNR_lg_C"/>
</dbReference>
<protein>
    <recommendedName>
        <fullName evidence="3">Ribonucleotide reductase large subunit domain-containing protein</fullName>
    </recommendedName>
</protein>
<organism evidence="4 5">
    <name type="scientific">Candidatus Dojkabacteria bacterium</name>
    <dbReference type="NCBI Taxonomy" id="2099670"/>
    <lineage>
        <taxon>Bacteria</taxon>
        <taxon>Candidatus Dojkabacteria</taxon>
    </lineage>
</organism>
<comment type="caution">
    <text evidence="4">The sequence shown here is derived from an EMBL/GenBank/DDBJ whole genome shotgun (WGS) entry which is preliminary data.</text>
</comment>
<dbReference type="InterPro" id="IPR013346">
    <property type="entry name" value="NrdE_NrdA_C"/>
</dbReference>
<dbReference type="PANTHER" id="PTHR11573:SF6">
    <property type="entry name" value="RIBONUCLEOSIDE-DIPHOSPHATE REDUCTASE LARGE SUBUNIT"/>
    <property type="match status" value="1"/>
</dbReference>
<dbReference type="PANTHER" id="PTHR11573">
    <property type="entry name" value="RIBONUCLEOSIDE-DIPHOSPHATE REDUCTASE LARGE CHAIN"/>
    <property type="match status" value="1"/>
</dbReference>
<dbReference type="Gene3D" id="3.20.70.20">
    <property type="match status" value="1"/>
</dbReference>
<reference evidence="4" key="1">
    <citation type="submission" date="2020-04" db="EMBL/GenBank/DDBJ databases">
        <authorList>
            <person name="Zhang T."/>
        </authorList>
    </citation>
    <scope>NUCLEOTIDE SEQUENCE</scope>
    <source>
        <strain evidence="4">HKST-UBA13</strain>
    </source>
</reference>
<dbReference type="AlphaFoldDB" id="A0A955IAK9"/>